<dbReference type="SUPFAM" id="SSF161098">
    <property type="entry name" value="MetI-like"/>
    <property type="match status" value="1"/>
</dbReference>
<dbReference type="OrthoDB" id="9807047at2"/>
<protein>
    <submittedName>
        <fullName evidence="10">ABC transporter permease</fullName>
    </submittedName>
</protein>
<comment type="similarity">
    <text evidence="2">Belongs to the binding-protein-dependent transport system permease family. CysTW subfamily.</text>
</comment>
<evidence type="ECO:0000256" key="8">
    <source>
        <dbReference type="RuleBase" id="RU363032"/>
    </source>
</evidence>
<evidence type="ECO:0000256" key="5">
    <source>
        <dbReference type="ARBA" id="ARBA00022692"/>
    </source>
</evidence>
<proteinExistence type="inferred from homology"/>
<evidence type="ECO:0000256" key="6">
    <source>
        <dbReference type="ARBA" id="ARBA00022989"/>
    </source>
</evidence>
<evidence type="ECO:0000313" key="10">
    <source>
        <dbReference type="EMBL" id="AZL58266.1"/>
    </source>
</evidence>
<comment type="subcellular location">
    <subcellularLocation>
        <location evidence="1 8">Cell membrane</location>
        <topology evidence="1 8">Multi-pass membrane protein</topology>
    </subcellularLocation>
</comment>
<keyword evidence="7 8" id="KW-0472">Membrane</keyword>
<dbReference type="Gene3D" id="1.10.3720.10">
    <property type="entry name" value="MetI-like"/>
    <property type="match status" value="1"/>
</dbReference>
<feature type="domain" description="ABC transmembrane type-1" evidence="9">
    <location>
        <begin position="79"/>
        <end position="284"/>
    </location>
</feature>
<keyword evidence="5 8" id="KW-0812">Transmembrane</keyword>
<feature type="transmembrane region" description="Helical" evidence="8">
    <location>
        <begin position="75"/>
        <end position="102"/>
    </location>
</feature>
<reference evidence="10 11" key="1">
    <citation type="submission" date="2018-12" db="EMBL/GenBank/DDBJ databases">
        <title>Complete genome sequencing of Tabrizicola sp. K13M18.</title>
        <authorList>
            <person name="Bae J.-W."/>
        </authorList>
    </citation>
    <scope>NUCLEOTIDE SEQUENCE [LARGE SCALE GENOMIC DNA]</scope>
    <source>
        <strain evidence="10 11">K13M18</strain>
    </source>
</reference>
<dbReference type="Pfam" id="PF00528">
    <property type="entry name" value="BPD_transp_1"/>
    <property type="match status" value="1"/>
</dbReference>
<keyword evidence="3 8" id="KW-0813">Transport</keyword>
<dbReference type="GO" id="GO:0055085">
    <property type="term" value="P:transmembrane transport"/>
    <property type="evidence" value="ECO:0007669"/>
    <property type="project" value="InterPro"/>
</dbReference>
<evidence type="ECO:0000256" key="3">
    <source>
        <dbReference type="ARBA" id="ARBA00022448"/>
    </source>
</evidence>
<keyword evidence="4" id="KW-1003">Cell membrane</keyword>
<gene>
    <name evidence="10" type="ORF">EI545_05075</name>
</gene>
<feature type="transmembrane region" description="Helical" evidence="8">
    <location>
        <begin position="265"/>
        <end position="287"/>
    </location>
</feature>
<evidence type="ECO:0000313" key="11">
    <source>
        <dbReference type="Proteomes" id="UP000282002"/>
    </source>
</evidence>
<dbReference type="CDD" id="cd06261">
    <property type="entry name" value="TM_PBP2"/>
    <property type="match status" value="1"/>
</dbReference>
<dbReference type="RefSeq" id="WP_125324467.1">
    <property type="nucleotide sequence ID" value="NZ_CP034328.1"/>
</dbReference>
<evidence type="ECO:0000256" key="2">
    <source>
        <dbReference type="ARBA" id="ARBA00007069"/>
    </source>
</evidence>
<keyword evidence="11" id="KW-1185">Reference proteome</keyword>
<accession>A0A3S8U3T7</accession>
<organism evidence="10 11">
    <name type="scientific">Tabrizicola piscis</name>
    <dbReference type="NCBI Taxonomy" id="2494374"/>
    <lineage>
        <taxon>Bacteria</taxon>
        <taxon>Pseudomonadati</taxon>
        <taxon>Pseudomonadota</taxon>
        <taxon>Alphaproteobacteria</taxon>
        <taxon>Rhodobacterales</taxon>
        <taxon>Paracoccaceae</taxon>
        <taxon>Tabrizicola</taxon>
    </lineage>
</organism>
<feature type="transmembrane region" description="Helical" evidence="8">
    <location>
        <begin position="215"/>
        <end position="241"/>
    </location>
</feature>
<name>A0A3S8U3T7_9RHOB</name>
<dbReference type="PANTHER" id="PTHR42929:SF1">
    <property type="entry name" value="INNER MEMBRANE ABC TRANSPORTER PERMEASE PROTEIN YDCU-RELATED"/>
    <property type="match status" value="1"/>
</dbReference>
<dbReference type="InterPro" id="IPR035906">
    <property type="entry name" value="MetI-like_sf"/>
</dbReference>
<dbReference type="PANTHER" id="PTHR42929">
    <property type="entry name" value="INNER MEMBRANE ABC TRANSPORTER PERMEASE PROTEIN YDCU-RELATED-RELATED"/>
    <property type="match status" value="1"/>
</dbReference>
<evidence type="ECO:0000256" key="4">
    <source>
        <dbReference type="ARBA" id="ARBA00022475"/>
    </source>
</evidence>
<dbReference type="EMBL" id="CP034328">
    <property type="protein sequence ID" value="AZL58266.1"/>
    <property type="molecule type" value="Genomic_DNA"/>
</dbReference>
<sequence length="293" mass="32114">MTDSPALRRLGLLTPALVTIVALIGVPLALMFWISLLQKGGSSGVDWASVPSLGNYIRLVWEEDFDGTMIVNTSYLVILLRSVLQAALTTGLCLLFGLPVAFWMAGLSRGQRDIMLLLITIPFWTNLLVRNYAWLIILREDGWLSQVVNSISPIGPVQLLYNDLAVAIGLTYSFLPFMILPLYTVFEKFDWRLLEAAQDLGAPQSRALRRVLIPIAMPGIAAGSLLVFIPCLGAFVTPALLGGGKTLMLGNIIQMQFGASRNWPFGAALSVVLLALMVAVMLAMALWRNRRAR</sequence>
<feature type="transmembrane region" description="Helical" evidence="8">
    <location>
        <begin position="12"/>
        <end position="34"/>
    </location>
</feature>
<evidence type="ECO:0000259" key="9">
    <source>
        <dbReference type="PROSITE" id="PS50928"/>
    </source>
</evidence>
<dbReference type="PROSITE" id="PS50928">
    <property type="entry name" value="ABC_TM1"/>
    <property type="match status" value="1"/>
</dbReference>
<dbReference type="AlphaFoldDB" id="A0A3S8U3T7"/>
<dbReference type="Proteomes" id="UP000282002">
    <property type="component" value="Chromosome"/>
</dbReference>
<feature type="transmembrane region" description="Helical" evidence="8">
    <location>
        <begin position="114"/>
        <end position="137"/>
    </location>
</feature>
<evidence type="ECO:0000256" key="1">
    <source>
        <dbReference type="ARBA" id="ARBA00004651"/>
    </source>
</evidence>
<evidence type="ECO:0000256" key="7">
    <source>
        <dbReference type="ARBA" id="ARBA00023136"/>
    </source>
</evidence>
<dbReference type="KEGG" id="taw:EI545_05075"/>
<dbReference type="InterPro" id="IPR000515">
    <property type="entry name" value="MetI-like"/>
</dbReference>
<dbReference type="GO" id="GO:0005886">
    <property type="term" value="C:plasma membrane"/>
    <property type="evidence" value="ECO:0007669"/>
    <property type="project" value="UniProtKB-SubCell"/>
</dbReference>
<feature type="transmembrane region" description="Helical" evidence="8">
    <location>
        <begin position="164"/>
        <end position="186"/>
    </location>
</feature>
<keyword evidence="6 8" id="KW-1133">Transmembrane helix</keyword>